<dbReference type="SUPFAM" id="SSF52096">
    <property type="entry name" value="ClpP/crotonase"/>
    <property type="match status" value="1"/>
</dbReference>
<dbReference type="GO" id="GO:0004175">
    <property type="term" value="F:endopeptidase activity"/>
    <property type="evidence" value="ECO:0007669"/>
    <property type="project" value="TreeGrafter"/>
</dbReference>
<dbReference type="PANTHER" id="PTHR32060">
    <property type="entry name" value="TAIL-SPECIFIC PROTEASE"/>
    <property type="match status" value="1"/>
</dbReference>
<keyword evidence="3" id="KW-1185">Reference proteome</keyword>
<dbReference type="GO" id="GO:0030288">
    <property type="term" value="C:outer membrane-bounded periplasmic space"/>
    <property type="evidence" value="ECO:0007669"/>
    <property type="project" value="TreeGrafter"/>
</dbReference>
<dbReference type="SMART" id="SM00245">
    <property type="entry name" value="TSPc"/>
    <property type="match status" value="1"/>
</dbReference>
<dbReference type="InterPro" id="IPR029045">
    <property type="entry name" value="ClpP/crotonase-like_dom_sf"/>
</dbReference>
<dbReference type="Gene3D" id="3.90.226.10">
    <property type="entry name" value="2-enoyl-CoA Hydratase, Chain A, domain 1"/>
    <property type="match status" value="1"/>
</dbReference>
<organism evidence="2 3">
    <name type="scientific">Parabacteroides chartae</name>
    <dbReference type="NCBI Taxonomy" id="1037355"/>
    <lineage>
        <taxon>Bacteria</taxon>
        <taxon>Pseudomonadati</taxon>
        <taxon>Bacteroidota</taxon>
        <taxon>Bacteroidia</taxon>
        <taxon>Bacteroidales</taxon>
        <taxon>Tannerellaceae</taxon>
        <taxon>Parabacteroides</taxon>
    </lineage>
</organism>
<dbReference type="PANTHER" id="PTHR32060:SF30">
    <property type="entry name" value="CARBOXY-TERMINAL PROCESSING PROTEASE CTPA"/>
    <property type="match status" value="1"/>
</dbReference>
<evidence type="ECO:0000313" key="3">
    <source>
        <dbReference type="Proteomes" id="UP000190852"/>
    </source>
</evidence>
<dbReference type="Pfam" id="PF03572">
    <property type="entry name" value="Peptidase_S41"/>
    <property type="match status" value="1"/>
</dbReference>
<dbReference type="AlphaFoldDB" id="A0A1T5EAT8"/>
<feature type="domain" description="Tail specific protease" evidence="1">
    <location>
        <begin position="371"/>
        <end position="553"/>
    </location>
</feature>
<dbReference type="RefSeq" id="WP_079684282.1">
    <property type="nucleotide sequence ID" value="NZ_FUYQ01000025.1"/>
</dbReference>
<dbReference type="GO" id="GO:0007165">
    <property type="term" value="P:signal transduction"/>
    <property type="evidence" value="ECO:0007669"/>
    <property type="project" value="TreeGrafter"/>
</dbReference>
<evidence type="ECO:0000259" key="1">
    <source>
        <dbReference type="SMART" id="SM00245"/>
    </source>
</evidence>
<name>A0A1T5EAT8_9BACT</name>
<dbReference type="GO" id="GO:0008236">
    <property type="term" value="F:serine-type peptidase activity"/>
    <property type="evidence" value="ECO:0007669"/>
    <property type="project" value="InterPro"/>
</dbReference>
<accession>A0A1T5EAT8</accession>
<keyword evidence="2" id="KW-0645">Protease</keyword>
<sequence>MKTTCINIIIIICLLIISCGQEKERSINTNLQDGNEFKNDSKISIDSYNNVTVENLIVLCKVWGFLKYYHPDIANGKIDWDNELFRIMPRIINSTSKKERNKHLLSWVKKYDNIAKTENAFYPNADSIKLYPGIAWIEDQNTLGKVSKVLIKIKNAKRDDNKWNYFTTDSPQSAVPKFKNENPYPNLSLPDVGYRLLALFRYWNIIEYYYPYKYLIHAEWNKILFEFIPLFIEANDNLSYKLSILKLITRINDTHARLYDPIIEDYKGKRIAPIEIGFVEGRAIVMSGFYKPYYKTDYPFRLGDQILKINNEPIESIVERKLQIIPASNYPAKLRLIARELFRTNNDKLIIDYERNGKLYIDTINTFSLQKSNIPYRFRQNKPYYQVLKNNVSYIYPASMIGGVIPDSINTNGIIIDLRCYPCMDNKGYWEFNQLYPASIEFAKFTTGNATHPGLFTYLPTTKVGNYNPHYFKGKKVILVNEITISHSEFMAMKYRCAPNSIVMGSTTAGADGGIIKVDLPGGISTYITGAGVYYPDGTETQQIGIRPDIEVLPTIRGIREGRDELLEKAIEYLIKSNPS</sequence>
<dbReference type="InterPro" id="IPR005151">
    <property type="entry name" value="Tail-specific_protease"/>
</dbReference>
<dbReference type="GO" id="GO:0006508">
    <property type="term" value="P:proteolysis"/>
    <property type="evidence" value="ECO:0007669"/>
    <property type="project" value="UniProtKB-KW"/>
</dbReference>
<keyword evidence="2" id="KW-0378">Hydrolase</keyword>
<evidence type="ECO:0000313" key="2">
    <source>
        <dbReference type="EMBL" id="SKB81118.1"/>
    </source>
</evidence>
<dbReference type="Proteomes" id="UP000190852">
    <property type="component" value="Unassembled WGS sequence"/>
</dbReference>
<dbReference type="EMBL" id="FUYQ01000025">
    <property type="protein sequence ID" value="SKB81118.1"/>
    <property type="molecule type" value="Genomic_DNA"/>
</dbReference>
<reference evidence="3" key="1">
    <citation type="submission" date="2017-02" db="EMBL/GenBank/DDBJ databases">
        <authorList>
            <person name="Varghese N."/>
            <person name="Submissions S."/>
        </authorList>
    </citation>
    <scope>NUCLEOTIDE SEQUENCE [LARGE SCALE GENOMIC DNA]</scope>
    <source>
        <strain evidence="3">DSM 24967</strain>
    </source>
</reference>
<dbReference type="PROSITE" id="PS51257">
    <property type="entry name" value="PROKAR_LIPOPROTEIN"/>
    <property type="match status" value="1"/>
</dbReference>
<protein>
    <submittedName>
        <fullName evidence="2">C-terminal processing protease CtpA/Prc, contains a PDZ domain</fullName>
    </submittedName>
</protein>
<proteinExistence type="predicted"/>
<gene>
    <name evidence="2" type="ORF">SAMN05660349_02867</name>
</gene>